<feature type="transmembrane region" description="Helical" evidence="13">
    <location>
        <begin position="146"/>
        <end position="166"/>
    </location>
</feature>
<keyword evidence="6" id="KW-0752">Steroid biosynthesis</keyword>
<evidence type="ECO:0000256" key="11">
    <source>
        <dbReference type="ARBA" id="ARBA00023166"/>
    </source>
</evidence>
<name>A0A168F9C6_9HYPO</name>
<evidence type="ECO:0000256" key="10">
    <source>
        <dbReference type="ARBA" id="ARBA00023136"/>
    </source>
</evidence>
<feature type="transmembrane region" description="Helical" evidence="13">
    <location>
        <begin position="119"/>
        <end position="139"/>
    </location>
</feature>
<dbReference type="PANTHER" id="PTHR15451:SF19">
    <property type="entry name" value="ERGOSTEROL BIOSYNTHETIC PROTEIN 28 HOMOLOG"/>
    <property type="match status" value="1"/>
</dbReference>
<evidence type="ECO:0000256" key="4">
    <source>
        <dbReference type="ARBA" id="ARBA00022692"/>
    </source>
</evidence>
<evidence type="ECO:0000256" key="5">
    <source>
        <dbReference type="ARBA" id="ARBA00022824"/>
    </source>
</evidence>
<keyword evidence="5" id="KW-0256">Endoplasmic reticulum</keyword>
<evidence type="ECO:0000256" key="8">
    <source>
        <dbReference type="ARBA" id="ARBA00023011"/>
    </source>
</evidence>
<evidence type="ECO:0000256" key="7">
    <source>
        <dbReference type="ARBA" id="ARBA00022989"/>
    </source>
</evidence>
<evidence type="ECO:0000256" key="13">
    <source>
        <dbReference type="SAM" id="Phobius"/>
    </source>
</evidence>
<dbReference type="Proteomes" id="UP000078544">
    <property type="component" value="Unassembled WGS sequence"/>
</dbReference>
<keyword evidence="4 13" id="KW-0812">Transmembrane</keyword>
<evidence type="ECO:0000256" key="3">
    <source>
        <dbReference type="ARBA" id="ARBA00022516"/>
    </source>
</evidence>
<dbReference type="Pfam" id="PF03694">
    <property type="entry name" value="Erg28"/>
    <property type="match status" value="1"/>
</dbReference>
<dbReference type="InterPro" id="IPR005352">
    <property type="entry name" value="Erg28"/>
</dbReference>
<comment type="subcellular location">
    <subcellularLocation>
        <location evidence="1">Endoplasmic reticulum membrane</location>
        <topology evidence="1">Multi-pass membrane protein</topology>
    </subcellularLocation>
</comment>
<evidence type="ECO:0000313" key="14">
    <source>
        <dbReference type="EMBL" id="KZZ99621.1"/>
    </source>
</evidence>
<evidence type="ECO:0000256" key="12">
    <source>
        <dbReference type="ARBA" id="ARBA00023221"/>
    </source>
</evidence>
<keyword evidence="15" id="KW-1185">Reference proteome</keyword>
<comment type="similarity">
    <text evidence="2">Belongs to the ERG28 family.</text>
</comment>
<proteinExistence type="inferred from homology"/>
<keyword evidence="11" id="KW-1207">Sterol metabolism</keyword>
<dbReference type="GO" id="GO:0016126">
    <property type="term" value="P:sterol biosynthetic process"/>
    <property type="evidence" value="ECO:0007669"/>
    <property type="project" value="UniProtKB-KW"/>
</dbReference>
<evidence type="ECO:0000256" key="2">
    <source>
        <dbReference type="ARBA" id="ARBA00005377"/>
    </source>
</evidence>
<dbReference type="OrthoDB" id="6485510at2759"/>
<keyword evidence="8" id="KW-0756">Sterol biosynthesis</keyword>
<dbReference type="PANTHER" id="PTHR15451">
    <property type="entry name" value="ERGOSTEROL BIOSYNTHETIC PROTEIN 28-RELATED"/>
    <property type="match status" value="1"/>
</dbReference>
<accession>A0A168F9C6</accession>
<reference evidence="14 15" key="1">
    <citation type="journal article" date="2016" name="Genome Biol. Evol.">
        <title>Divergent and convergent evolution of fungal pathogenicity.</title>
        <authorList>
            <person name="Shang Y."/>
            <person name="Xiao G."/>
            <person name="Zheng P."/>
            <person name="Cen K."/>
            <person name="Zhan S."/>
            <person name="Wang C."/>
        </authorList>
    </citation>
    <scope>NUCLEOTIDE SEQUENCE [LARGE SCALE GENOMIC DNA]</scope>
    <source>
        <strain evidence="14 15">RCEF 2490</strain>
    </source>
</reference>
<evidence type="ECO:0000256" key="1">
    <source>
        <dbReference type="ARBA" id="ARBA00004477"/>
    </source>
</evidence>
<evidence type="ECO:0000313" key="15">
    <source>
        <dbReference type="Proteomes" id="UP000078544"/>
    </source>
</evidence>
<comment type="caution">
    <text evidence="14">The sequence shown here is derived from an EMBL/GenBank/DDBJ whole genome shotgun (WGS) entry which is preliminary data.</text>
</comment>
<gene>
    <name evidence="14" type="ORF">AAL_02193</name>
</gene>
<evidence type="ECO:0000256" key="6">
    <source>
        <dbReference type="ARBA" id="ARBA00022955"/>
    </source>
</evidence>
<keyword evidence="3" id="KW-0444">Lipid biosynthesis</keyword>
<dbReference type="GO" id="GO:0030674">
    <property type="term" value="F:protein-macromolecule adaptor activity"/>
    <property type="evidence" value="ECO:0007669"/>
    <property type="project" value="TreeGrafter"/>
</dbReference>
<keyword evidence="7 13" id="KW-1133">Transmembrane helix</keyword>
<protein>
    <submittedName>
        <fullName evidence="14">Transmembrane domain-containing protein</fullName>
    </submittedName>
</protein>
<organism evidence="14 15">
    <name type="scientific">Moelleriella libera RCEF 2490</name>
    <dbReference type="NCBI Taxonomy" id="1081109"/>
    <lineage>
        <taxon>Eukaryota</taxon>
        <taxon>Fungi</taxon>
        <taxon>Dikarya</taxon>
        <taxon>Ascomycota</taxon>
        <taxon>Pezizomycotina</taxon>
        <taxon>Sordariomycetes</taxon>
        <taxon>Hypocreomycetidae</taxon>
        <taxon>Hypocreales</taxon>
        <taxon>Clavicipitaceae</taxon>
        <taxon>Moelleriella</taxon>
    </lineage>
</organism>
<dbReference type="EMBL" id="AZGY01000003">
    <property type="protein sequence ID" value="KZZ99621.1"/>
    <property type="molecule type" value="Genomic_DNA"/>
</dbReference>
<feature type="transmembrane region" description="Helical" evidence="13">
    <location>
        <begin position="17"/>
        <end position="37"/>
    </location>
</feature>
<sequence length="170" mass="19065">MSFIGAFLPEARGVLPYYMLVLSVLSIGNSIQAFTTLHFSRRVYNGRFVPNTRLGPATSSFNPEDSVEKLVPAHNDPQASDQLTPLAGRLFGVWTLVSCIVRCYAAYNLHLGPVYNMAYWTYLIAFGHFFSEAFIFKTMTIGTPQLFPFTLATCSLIWMPLVRGYYVKVG</sequence>
<evidence type="ECO:0000256" key="9">
    <source>
        <dbReference type="ARBA" id="ARBA00023098"/>
    </source>
</evidence>
<keyword evidence="9" id="KW-0443">Lipid metabolism</keyword>
<dbReference type="AlphaFoldDB" id="A0A168F9C6"/>
<dbReference type="GO" id="GO:0005789">
    <property type="term" value="C:endoplasmic reticulum membrane"/>
    <property type="evidence" value="ECO:0007669"/>
    <property type="project" value="UniProtKB-SubCell"/>
</dbReference>
<keyword evidence="12" id="KW-0753">Steroid metabolism</keyword>
<keyword evidence="10 13" id="KW-0472">Membrane</keyword>
<dbReference type="STRING" id="1081109.A0A168F9C6"/>